<dbReference type="InterPro" id="IPR016171">
    <property type="entry name" value="Vanillyl_alc_oxidase_C-sub2"/>
</dbReference>
<dbReference type="GO" id="GO:0016020">
    <property type="term" value="C:membrane"/>
    <property type="evidence" value="ECO:0007669"/>
    <property type="project" value="InterPro"/>
</dbReference>
<feature type="domain" description="FAD-binding PCMH-type" evidence="2">
    <location>
        <begin position="11"/>
        <end position="181"/>
    </location>
</feature>
<dbReference type="GO" id="GO:0071949">
    <property type="term" value="F:FAD binding"/>
    <property type="evidence" value="ECO:0007669"/>
    <property type="project" value="InterPro"/>
</dbReference>
<gene>
    <name evidence="3" type="ORF">FB474_3105</name>
</gene>
<dbReference type="InterPro" id="IPR006094">
    <property type="entry name" value="Oxid_FAD_bind_N"/>
</dbReference>
<dbReference type="InterPro" id="IPR036318">
    <property type="entry name" value="FAD-bd_PCMH-like_sf"/>
</dbReference>
<keyword evidence="4" id="KW-1185">Reference proteome</keyword>
<dbReference type="InterPro" id="IPR007173">
    <property type="entry name" value="ALO_C"/>
</dbReference>
<dbReference type="Gene3D" id="3.30.70.2520">
    <property type="match status" value="1"/>
</dbReference>
<dbReference type="GO" id="GO:0080049">
    <property type="term" value="F:L-gulono-1,4-lactone dehydrogenase activity"/>
    <property type="evidence" value="ECO:0007669"/>
    <property type="project" value="TreeGrafter"/>
</dbReference>
<accession>A0A542ZN37</accession>
<dbReference type="RefSeq" id="WP_141789436.1">
    <property type="nucleotide sequence ID" value="NZ_BAAAKX010000018.1"/>
</dbReference>
<protein>
    <submittedName>
        <fullName evidence="3">L-gulonolactone oxidase</fullName>
    </submittedName>
</protein>
<name>A0A542ZN37_9MICO</name>
<dbReference type="GO" id="GO:0003885">
    <property type="term" value="F:D-arabinono-1,4-lactone oxidase activity"/>
    <property type="evidence" value="ECO:0007669"/>
    <property type="project" value="InterPro"/>
</dbReference>
<proteinExistence type="predicted"/>
<keyword evidence="1" id="KW-0560">Oxidoreductase</keyword>
<dbReference type="InterPro" id="IPR016167">
    <property type="entry name" value="FAD-bd_PCMH_sub1"/>
</dbReference>
<dbReference type="SUPFAM" id="SSF56176">
    <property type="entry name" value="FAD-binding/transporter-associated domain-like"/>
    <property type="match status" value="1"/>
</dbReference>
<dbReference type="PIRSF" id="PIRSF000136">
    <property type="entry name" value="LGO_GLO"/>
    <property type="match status" value="1"/>
</dbReference>
<dbReference type="Pfam" id="PF01565">
    <property type="entry name" value="FAD_binding_4"/>
    <property type="match status" value="1"/>
</dbReference>
<dbReference type="InterPro" id="IPR016169">
    <property type="entry name" value="FAD-bd_PCMH_sub2"/>
</dbReference>
<evidence type="ECO:0000313" key="4">
    <source>
        <dbReference type="Proteomes" id="UP000319514"/>
    </source>
</evidence>
<evidence type="ECO:0000256" key="1">
    <source>
        <dbReference type="ARBA" id="ARBA00023002"/>
    </source>
</evidence>
<evidence type="ECO:0000313" key="3">
    <source>
        <dbReference type="EMBL" id="TQL61689.1"/>
    </source>
</evidence>
<dbReference type="PANTHER" id="PTHR43762:SF1">
    <property type="entry name" value="D-ARABINONO-1,4-LACTONE OXIDASE"/>
    <property type="match status" value="1"/>
</dbReference>
<dbReference type="InterPro" id="IPR010031">
    <property type="entry name" value="FAD_lactone_oxidase-like"/>
</dbReference>
<dbReference type="Gene3D" id="3.30.43.10">
    <property type="entry name" value="Uridine Diphospho-n-acetylenolpyruvylglucosamine Reductase, domain 2"/>
    <property type="match status" value="1"/>
</dbReference>
<dbReference type="InterPro" id="IPR016166">
    <property type="entry name" value="FAD-bd_PCMH"/>
</dbReference>
<dbReference type="Proteomes" id="UP000319514">
    <property type="component" value="Unassembled WGS sequence"/>
</dbReference>
<dbReference type="Gene3D" id="1.10.45.10">
    <property type="entry name" value="Vanillyl-alcohol Oxidase, Chain A, domain 4"/>
    <property type="match status" value="1"/>
</dbReference>
<dbReference type="PROSITE" id="PS51387">
    <property type="entry name" value="FAD_PCMH"/>
    <property type="match status" value="1"/>
</dbReference>
<dbReference type="Gene3D" id="3.30.465.10">
    <property type="match status" value="1"/>
</dbReference>
<dbReference type="NCBIfam" id="TIGR01679">
    <property type="entry name" value="bact_FAD_ox"/>
    <property type="match status" value="1"/>
</dbReference>
<evidence type="ECO:0000259" key="2">
    <source>
        <dbReference type="PROSITE" id="PS51387"/>
    </source>
</evidence>
<dbReference type="EMBL" id="VFOQ01000001">
    <property type="protein sequence ID" value="TQL61689.1"/>
    <property type="molecule type" value="Genomic_DNA"/>
</dbReference>
<dbReference type="PANTHER" id="PTHR43762">
    <property type="entry name" value="L-GULONOLACTONE OXIDASE"/>
    <property type="match status" value="1"/>
</dbReference>
<dbReference type="OrthoDB" id="9800184at2"/>
<organism evidence="3 4">
    <name type="scientific">Oryzihumus leptocrescens</name>
    <dbReference type="NCBI Taxonomy" id="297536"/>
    <lineage>
        <taxon>Bacteria</taxon>
        <taxon>Bacillati</taxon>
        <taxon>Actinomycetota</taxon>
        <taxon>Actinomycetes</taxon>
        <taxon>Micrococcales</taxon>
        <taxon>Intrasporangiaceae</taxon>
        <taxon>Oryzihumus</taxon>
    </lineage>
</organism>
<dbReference type="AlphaFoldDB" id="A0A542ZN37"/>
<dbReference type="Pfam" id="PF04030">
    <property type="entry name" value="ALO"/>
    <property type="match status" value="1"/>
</dbReference>
<comment type="caution">
    <text evidence="3">The sequence shown here is derived from an EMBL/GenBank/DDBJ whole genome shotgun (WGS) entry which is preliminary data.</text>
</comment>
<sequence length="433" mass="47550">MTAWTNWAGTERAQPRRTVVARSTDDVVAAVRAGVADGLRVKPLGAGHSFTGAAVTDGVHLDLTGLTGLVAVDQGSGVVTVRGGTRLHDLNPALLRHGLALPNLGDIDQQSITGAIATGTHGTGARLGGLATQVLALRIVLADGIVADCSATERPRLFEAARVGLGALGVVTELTLQCVPSFVLHAQERPEPLDQVLEALDHEAESNDHFEFFWFPRTDRVLAKRNNRVPEGTPLRPLPGWRARLDDELLANTVFEWTNRIATARPSLVPRLNAIASRALSAREFTDTAYKVFVTPRRVVFRECEYAVPREALRPVLAALRDWTELHDEPLPFPVEVRFAASDDVWLSTGYERDNAYVAVHQYHRLPHEPFFAAFEAIVAAHAGRPHWGKLHSLGAERLRELYPRFDEFVAVRHEVDPGRTFGNAYLERVLGS</sequence>
<reference evidence="3 4" key="1">
    <citation type="submission" date="2019-06" db="EMBL/GenBank/DDBJ databases">
        <title>Sequencing the genomes of 1000 actinobacteria strains.</title>
        <authorList>
            <person name="Klenk H.-P."/>
        </authorList>
    </citation>
    <scope>NUCLEOTIDE SEQUENCE [LARGE SCALE GENOMIC DNA]</scope>
    <source>
        <strain evidence="3 4">DSM 18082</strain>
    </source>
</reference>